<dbReference type="Proteomes" id="UP000481861">
    <property type="component" value="Unassembled WGS sequence"/>
</dbReference>
<dbReference type="InterPro" id="IPR000700">
    <property type="entry name" value="PAS-assoc_C"/>
</dbReference>
<reference evidence="6 7" key="1">
    <citation type="submission" date="2020-01" db="EMBL/GenBank/DDBJ databases">
        <authorList>
            <consortium name="DOE Joint Genome Institute"/>
            <person name="Haridas S."/>
            <person name="Albert R."/>
            <person name="Binder M."/>
            <person name="Bloem J."/>
            <person name="Labutti K."/>
            <person name="Salamov A."/>
            <person name="Andreopoulos B."/>
            <person name="Baker S.E."/>
            <person name="Barry K."/>
            <person name="Bills G."/>
            <person name="Bluhm B.H."/>
            <person name="Cannon C."/>
            <person name="Castanera R."/>
            <person name="Culley D.E."/>
            <person name="Daum C."/>
            <person name="Ezra D."/>
            <person name="Gonzalez J.B."/>
            <person name="Henrissat B."/>
            <person name="Kuo A."/>
            <person name="Liang C."/>
            <person name="Lipzen A."/>
            <person name="Lutzoni F."/>
            <person name="Magnuson J."/>
            <person name="Mondo S."/>
            <person name="Nolan M."/>
            <person name="Ohm R."/>
            <person name="Pangilinan J."/>
            <person name="Park H.-J.H."/>
            <person name="Ramirez L."/>
            <person name="Alfaro M."/>
            <person name="Sun H."/>
            <person name="Tritt A."/>
            <person name="Yoshinaga Y."/>
            <person name="Zwiers L.-H.L."/>
            <person name="Turgeon B.G."/>
            <person name="Goodwin S.B."/>
            <person name="Spatafora J.W."/>
            <person name="Crous P.W."/>
            <person name="Grigoriev I.V."/>
        </authorList>
    </citation>
    <scope>NUCLEOTIDE SEQUENCE [LARGE SCALE GENOMIC DNA]</scope>
    <source>
        <strain evidence="6 7">CBS 611.86</strain>
    </source>
</reference>
<evidence type="ECO:0000313" key="6">
    <source>
        <dbReference type="EMBL" id="KAF2866722.1"/>
    </source>
</evidence>
<dbReference type="NCBIfam" id="TIGR00229">
    <property type="entry name" value="sensory_box"/>
    <property type="match status" value="1"/>
</dbReference>
<evidence type="ECO:0000256" key="3">
    <source>
        <dbReference type="ARBA" id="ARBA00022991"/>
    </source>
</evidence>
<comment type="caution">
    <text evidence="6">The sequence shown here is derived from an EMBL/GenBank/DDBJ whole genome shotgun (WGS) entry which is preliminary data.</text>
</comment>
<feature type="region of interest" description="Disordered" evidence="4">
    <location>
        <begin position="508"/>
        <end position="539"/>
    </location>
</feature>
<dbReference type="InterPro" id="IPR035965">
    <property type="entry name" value="PAS-like_dom_sf"/>
</dbReference>
<dbReference type="InterPro" id="IPR000014">
    <property type="entry name" value="PAS"/>
</dbReference>
<accession>A0A7C8M8Q8</accession>
<organism evidence="6 7">
    <name type="scientific">Massariosphaeria phaeospora</name>
    <dbReference type="NCBI Taxonomy" id="100035"/>
    <lineage>
        <taxon>Eukaryota</taxon>
        <taxon>Fungi</taxon>
        <taxon>Dikarya</taxon>
        <taxon>Ascomycota</taxon>
        <taxon>Pezizomycotina</taxon>
        <taxon>Dothideomycetes</taxon>
        <taxon>Pleosporomycetidae</taxon>
        <taxon>Pleosporales</taxon>
        <taxon>Pleosporales incertae sedis</taxon>
        <taxon>Massariosphaeria</taxon>
    </lineage>
</organism>
<proteinExistence type="predicted"/>
<dbReference type="PANTHER" id="PTHR47429">
    <property type="entry name" value="PROTEIN TWIN LOV 1"/>
    <property type="match status" value="1"/>
</dbReference>
<feature type="compositionally biased region" description="Gly residues" evidence="4">
    <location>
        <begin position="682"/>
        <end position="691"/>
    </location>
</feature>
<feature type="domain" description="PAC" evidence="5">
    <location>
        <begin position="290"/>
        <end position="344"/>
    </location>
</feature>
<dbReference type="CDD" id="cd00130">
    <property type="entry name" value="PAS"/>
    <property type="match status" value="1"/>
</dbReference>
<dbReference type="OrthoDB" id="447251at2759"/>
<dbReference type="AlphaFoldDB" id="A0A7C8M8Q8"/>
<evidence type="ECO:0000256" key="2">
    <source>
        <dbReference type="ARBA" id="ARBA00022643"/>
    </source>
</evidence>
<name>A0A7C8M8Q8_9PLEO</name>
<dbReference type="PANTHER" id="PTHR47429:SF9">
    <property type="entry name" value="PAS DOMAIN-CONTAINING PROTEIN"/>
    <property type="match status" value="1"/>
</dbReference>
<feature type="region of interest" description="Disordered" evidence="4">
    <location>
        <begin position="642"/>
        <end position="664"/>
    </location>
</feature>
<protein>
    <recommendedName>
        <fullName evidence="5">PAC domain-containing protein</fullName>
    </recommendedName>
</protein>
<feature type="compositionally biased region" description="Polar residues" evidence="4">
    <location>
        <begin position="508"/>
        <end position="520"/>
    </location>
</feature>
<keyword evidence="2" id="KW-0288">FMN</keyword>
<sequence length="722" mass="78213">MSELHFDYVTRRASSPTLSAFAPSKILTPPPINEADDSPLVSPTLLEPPSGFSIFELSKATPPEELFDPRTRFSTVRSYDLRPPPPTVSYANAERLAERLFATDHLHTILKDSSSSQRFTAFLNRYRPQAALTLVRYLQSQKAITAVQYANSLAEQISPQSRHSSKNEAAAVDAKFNTLSRGWLDELVTSALPAYITYSMVSVVTECLVKEITGTNTPMMKDLVQGLAEVYCMTDPSRPDNPIVFASEEFYTTTQYGREYVIGKNCRFLQGPKTQRAAVKRITQAIQNGQELSEILLNYRRDGSPFLNLVMMAPLMDHKGNVRYYIGCQIDISHLIEDGRGLESFKRLVAKDLEVTETATDVDPVDQNTPLKILRELGERFNDEEMDIIRNRNRRKSIDSIRSTASRAATTTRRFVGMDDLPGPNVYASSHLGPSGKLPGVYQNYLLIRPYPSLRIIFTSAALRIPGLSQSRLMDRIGGPQHVRDGLVDALAQGVGVTAKISWLPQASRQSATTVGSGSSADEHDFGGHAGNSGATGKPRWIHCTPLMGSDSKPGVIMVVMVDGGELLNGSLNRAPPPPMGMGMASLNHPSSSTTNMLGRSPLHASEYAREDWPLRGMMGAASAKFTSAKLYADYLRREGRVGSGSSVEGGGGGAGGGGGDQLGRLAEVRSLDGLRKIAAAGGPGGPGVNGGSTPSLSVRSRGADEMSLYSEQTASFSVGRF</sequence>
<dbReference type="GO" id="GO:0005634">
    <property type="term" value="C:nucleus"/>
    <property type="evidence" value="ECO:0007669"/>
    <property type="project" value="TreeGrafter"/>
</dbReference>
<dbReference type="Pfam" id="PF13426">
    <property type="entry name" value="PAS_9"/>
    <property type="match status" value="1"/>
</dbReference>
<gene>
    <name evidence="6" type="ORF">BDV95DRAFT_598624</name>
</gene>
<evidence type="ECO:0000256" key="1">
    <source>
        <dbReference type="ARBA" id="ARBA00022630"/>
    </source>
</evidence>
<evidence type="ECO:0000313" key="7">
    <source>
        <dbReference type="Proteomes" id="UP000481861"/>
    </source>
</evidence>
<keyword evidence="3" id="KW-0157">Chromophore</keyword>
<feature type="region of interest" description="Disordered" evidence="4">
    <location>
        <begin position="679"/>
        <end position="705"/>
    </location>
</feature>
<dbReference type="PROSITE" id="PS50113">
    <property type="entry name" value="PAC"/>
    <property type="match status" value="1"/>
</dbReference>
<keyword evidence="1" id="KW-0285">Flavoprotein</keyword>
<feature type="compositionally biased region" description="Gly residues" evidence="4">
    <location>
        <begin position="648"/>
        <end position="662"/>
    </location>
</feature>
<keyword evidence="7" id="KW-1185">Reference proteome</keyword>
<dbReference type="Gene3D" id="3.30.450.20">
    <property type="entry name" value="PAS domain"/>
    <property type="match status" value="1"/>
</dbReference>
<dbReference type="EMBL" id="JAADJZ010000026">
    <property type="protein sequence ID" value="KAF2866722.1"/>
    <property type="molecule type" value="Genomic_DNA"/>
</dbReference>
<dbReference type="SUPFAM" id="SSF55785">
    <property type="entry name" value="PYP-like sensor domain (PAS domain)"/>
    <property type="match status" value="1"/>
</dbReference>
<evidence type="ECO:0000259" key="5">
    <source>
        <dbReference type="PROSITE" id="PS50113"/>
    </source>
</evidence>
<evidence type="ECO:0000256" key="4">
    <source>
        <dbReference type="SAM" id="MobiDB-lite"/>
    </source>
</evidence>